<keyword evidence="2" id="KW-1185">Reference proteome</keyword>
<dbReference type="EMBL" id="QJKJ01005995">
    <property type="protein sequence ID" value="RDX88270.1"/>
    <property type="molecule type" value="Genomic_DNA"/>
</dbReference>
<name>A0A371GCJ0_MUCPR</name>
<reference evidence="1" key="1">
    <citation type="submission" date="2018-05" db="EMBL/GenBank/DDBJ databases">
        <title>Draft genome of Mucuna pruriens seed.</title>
        <authorList>
            <person name="Nnadi N.E."/>
            <person name="Vos R."/>
            <person name="Hasami M.H."/>
            <person name="Devisetty U.K."/>
            <person name="Aguiy J.C."/>
        </authorList>
    </citation>
    <scope>NUCLEOTIDE SEQUENCE [LARGE SCALE GENOMIC DNA]</scope>
    <source>
        <strain evidence="1">JCA_2017</strain>
    </source>
</reference>
<gene>
    <name evidence="1" type="ORF">CR513_30165</name>
</gene>
<feature type="non-terminal residue" evidence="1">
    <location>
        <position position="81"/>
    </location>
</feature>
<accession>A0A371GCJ0</accession>
<evidence type="ECO:0000313" key="2">
    <source>
        <dbReference type="Proteomes" id="UP000257109"/>
    </source>
</evidence>
<evidence type="ECO:0000313" key="1">
    <source>
        <dbReference type="EMBL" id="RDX88270.1"/>
    </source>
</evidence>
<dbReference type="Proteomes" id="UP000257109">
    <property type="component" value="Unassembled WGS sequence"/>
</dbReference>
<organism evidence="1 2">
    <name type="scientific">Mucuna pruriens</name>
    <name type="common">Velvet bean</name>
    <name type="synonym">Dolichos pruriens</name>
    <dbReference type="NCBI Taxonomy" id="157652"/>
    <lineage>
        <taxon>Eukaryota</taxon>
        <taxon>Viridiplantae</taxon>
        <taxon>Streptophyta</taxon>
        <taxon>Embryophyta</taxon>
        <taxon>Tracheophyta</taxon>
        <taxon>Spermatophyta</taxon>
        <taxon>Magnoliopsida</taxon>
        <taxon>eudicotyledons</taxon>
        <taxon>Gunneridae</taxon>
        <taxon>Pentapetalae</taxon>
        <taxon>rosids</taxon>
        <taxon>fabids</taxon>
        <taxon>Fabales</taxon>
        <taxon>Fabaceae</taxon>
        <taxon>Papilionoideae</taxon>
        <taxon>50 kb inversion clade</taxon>
        <taxon>NPAAA clade</taxon>
        <taxon>indigoferoid/millettioid clade</taxon>
        <taxon>Phaseoleae</taxon>
        <taxon>Mucuna</taxon>
    </lineage>
</organism>
<proteinExistence type="predicted"/>
<evidence type="ECO:0008006" key="3">
    <source>
        <dbReference type="Google" id="ProtNLM"/>
    </source>
</evidence>
<feature type="non-terminal residue" evidence="1">
    <location>
        <position position="1"/>
    </location>
</feature>
<comment type="caution">
    <text evidence="1">The sequence shown here is derived from an EMBL/GenBank/DDBJ whole genome shotgun (WGS) entry which is preliminary data.</text>
</comment>
<sequence>MIGILMRYLSDLDLQYWTIVESMMYYLKRRSLVICYENNLTLLYSNNKIFIWSKFIDKKIQEKCISIEHIRINSMLPDPLK</sequence>
<protein>
    <recommendedName>
        <fullName evidence="3">Reverse transcriptase Ty1/copia-type domain-containing protein</fullName>
    </recommendedName>
</protein>
<dbReference type="AlphaFoldDB" id="A0A371GCJ0"/>